<keyword evidence="2" id="KW-0812">Transmembrane</keyword>
<keyword evidence="2" id="KW-1133">Transmembrane helix</keyword>
<reference evidence="3" key="2">
    <citation type="journal article" date="2024" name="Plant">
        <title>Genomic evolution and insights into agronomic trait innovations of Sesamum species.</title>
        <authorList>
            <person name="Miao H."/>
            <person name="Wang L."/>
            <person name="Qu L."/>
            <person name="Liu H."/>
            <person name="Sun Y."/>
            <person name="Le M."/>
            <person name="Wang Q."/>
            <person name="Wei S."/>
            <person name="Zheng Y."/>
            <person name="Lin W."/>
            <person name="Duan Y."/>
            <person name="Cao H."/>
            <person name="Xiong S."/>
            <person name="Wang X."/>
            <person name="Wei L."/>
            <person name="Li C."/>
            <person name="Ma Q."/>
            <person name="Ju M."/>
            <person name="Zhao R."/>
            <person name="Li G."/>
            <person name="Mu C."/>
            <person name="Tian Q."/>
            <person name="Mei H."/>
            <person name="Zhang T."/>
            <person name="Gao T."/>
            <person name="Zhang H."/>
        </authorList>
    </citation>
    <scope>NUCLEOTIDE SEQUENCE</scope>
    <source>
        <strain evidence="3">G02</strain>
    </source>
</reference>
<proteinExistence type="predicted"/>
<accession>A0AAW2TTQ8</accession>
<feature type="compositionally biased region" description="Acidic residues" evidence="1">
    <location>
        <begin position="102"/>
        <end position="115"/>
    </location>
</feature>
<dbReference type="AlphaFoldDB" id="A0AAW2TTQ8"/>
<feature type="transmembrane region" description="Helical" evidence="2">
    <location>
        <begin position="36"/>
        <end position="55"/>
    </location>
</feature>
<keyword evidence="2" id="KW-0472">Membrane</keyword>
<comment type="caution">
    <text evidence="3">The sequence shown here is derived from an EMBL/GenBank/DDBJ whole genome shotgun (WGS) entry which is preliminary data.</text>
</comment>
<dbReference type="EMBL" id="JACGWJ010000007">
    <property type="protein sequence ID" value="KAL0407918.1"/>
    <property type="molecule type" value="Genomic_DNA"/>
</dbReference>
<gene>
    <name evidence="3" type="ORF">Sradi_1726200</name>
</gene>
<feature type="region of interest" description="Disordered" evidence="1">
    <location>
        <begin position="100"/>
        <end position="126"/>
    </location>
</feature>
<evidence type="ECO:0000256" key="2">
    <source>
        <dbReference type="SAM" id="Phobius"/>
    </source>
</evidence>
<name>A0AAW2TTQ8_SESRA</name>
<sequence>MMTARGAWAVCNPPHTPTPWVTALLRAVTLGMRSNFSHFLLFMRLFLSFFLFFILSNQNSSHQGRTWAMIPLKPCQRGQGEPSYVAGRRWSLRQTARRLLDEPFEEEGDGEEDEGSSSGEMDTLSRKERILSGNRGSCPVGSGWVACCIT</sequence>
<protein>
    <submittedName>
        <fullName evidence="3">Uncharacterized protein</fullName>
    </submittedName>
</protein>
<evidence type="ECO:0000256" key="1">
    <source>
        <dbReference type="SAM" id="MobiDB-lite"/>
    </source>
</evidence>
<evidence type="ECO:0000313" key="3">
    <source>
        <dbReference type="EMBL" id="KAL0407918.1"/>
    </source>
</evidence>
<organism evidence="3">
    <name type="scientific">Sesamum radiatum</name>
    <name type="common">Black benniseed</name>
    <dbReference type="NCBI Taxonomy" id="300843"/>
    <lineage>
        <taxon>Eukaryota</taxon>
        <taxon>Viridiplantae</taxon>
        <taxon>Streptophyta</taxon>
        <taxon>Embryophyta</taxon>
        <taxon>Tracheophyta</taxon>
        <taxon>Spermatophyta</taxon>
        <taxon>Magnoliopsida</taxon>
        <taxon>eudicotyledons</taxon>
        <taxon>Gunneridae</taxon>
        <taxon>Pentapetalae</taxon>
        <taxon>asterids</taxon>
        <taxon>lamiids</taxon>
        <taxon>Lamiales</taxon>
        <taxon>Pedaliaceae</taxon>
        <taxon>Sesamum</taxon>
    </lineage>
</organism>
<reference evidence="3" key="1">
    <citation type="submission" date="2020-06" db="EMBL/GenBank/DDBJ databases">
        <authorList>
            <person name="Li T."/>
            <person name="Hu X."/>
            <person name="Zhang T."/>
            <person name="Song X."/>
            <person name="Zhang H."/>
            <person name="Dai N."/>
            <person name="Sheng W."/>
            <person name="Hou X."/>
            <person name="Wei L."/>
        </authorList>
    </citation>
    <scope>NUCLEOTIDE SEQUENCE</scope>
    <source>
        <strain evidence="3">G02</strain>
        <tissue evidence="3">Leaf</tissue>
    </source>
</reference>